<accession>A0A2H6CR42</accession>
<dbReference type="InterPro" id="IPR010368">
    <property type="entry name" value="Com_YlbF"/>
</dbReference>
<comment type="caution">
    <text evidence="1">The sequence shown here is derived from an EMBL/GenBank/DDBJ whole genome shotgun (WGS) entry which is preliminary data.</text>
</comment>
<dbReference type="Proteomes" id="UP000236214">
    <property type="component" value="Unassembled WGS sequence"/>
</dbReference>
<dbReference type="AlphaFoldDB" id="A0A2H6CR42"/>
<dbReference type="InterPro" id="IPR023378">
    <property type="entry name" value="YheA/YmcA-like_dom_sf"/>
</dbReference>
<dbReference type="RefSeq" id="WP_061840999.1">
    <property type="nucleotide sequence ID" value="NZ_BAABQP010000060.1"/>
</dbReference>
<dbReference type="InterPro" id="IPR016783">
    <property type="entry name" value="Biofilm_formation_YmcA"/>
</dbReference>
<dbReference type="PANTHER" id="PTHR38448:SF1">
    <property type="entry name" value="YLBF FAMILY REGULATOR"/>
    <property type="match status" value="1"/>
</dbReference>
<gene>
    <name evidence="1" type="ORF">TEHN7118_0262</name>
</gene>
<protein>
    <submittedName>
        <fullName evidence="1">Uncharacterized protein</fullName>
    </submittedName>
</protein>
<dbReference type="PANTHER" id="PTHR38448">
    <property type="entry name" value="REGULATORY PROTEIN YLBF-RELATED"/>
    <property type="match status" value="1"/>
</dbReference>
<dbReference type="GeneID" id="64054936"/>
<organism evidence="1 2">
    <name type="scientific">Tetragenococcus halophilus subsp. halophilus</name>
    <dbReference type="NCBI Taxonomy" id="1513897"/>
    <lineage>
        <taxon>Bacteria</taxon>
        <taxon>Bacillati</taxon>
        <taxon>Bacillota</taxon>
        <taxon>Bacilli</taxon>
        <taxon>Lactobacillales</taxon>
        <taxon>Enterococcaceae</taxon>
        <taxon>Tetragenococcus</taxon>
    </lineage>
</organism>
<keyword evidence="2" id="KW-1185">Reference proteome</keyword>
<reference evidence="1 2" key="1">
    <citation type="submission" date="2016-05" db="EMBL/GenBank/DDBJ databases">
        <title>Whole genome sequencing of Tetragenococcus halophilus subsp. halophilus NISL 7118.</title>
        <authorList>
            <person name="Shiwa Y."/>
            <person name="Nishimura I."/>
            <person name="Yoshikawa H."/>
            <person name="Koyama Y."/>
            <person name="Oguma T."/>
        </authorList>
    </citation>
    <scope>NUCLEOTIDE SEQUENCE [LARGE SCALE GENOMIC DNA]</scope>
    <source>
        <strain evidence="1 2">NISL 7118</strain>
    </source>
</reference>
<dbReference type="Gene3D" id="1.20.1500.10">
    <property type="entry name" value="YheA/YmcA-like"/>
    <property type="match status" value="1"/>
</dbReference>
<dbReference type="InterPro" id="IPR052767">
    <property type="entry name" value="Bact_com_dev_regulator"/>
</dbReference>
<dbReference type="EMBL" id="BDEC01000009">
    <property type="protein sequence ID" value="GBD67456.1"/>
    <property type="molecule type" value="Genomic_DNA"/>
</dbReference>
<dbReference type="Pfam" id="PF06133">
    <property type="entry name" value="Com_YlbF"/>
    <property type="match status" value="1"/>
</dbReference>
<evidence type="ECO:0000313" key="2">
    <source>
        <dbReference type="Proteomes" id="UP000236214"/>
    </source>
</evidence>
<proteinExistence type="predicted"/>
<sequence>MNPLNKEPEIQVALEQLVDLLAEHDSIQEFQKVQQRALQNEKLQTLEEQIKQVQKAAVQFAHYDKPEAKKQANAEIDRLKKEYEDQPLVISYRQKLLDANEILHYITDNFEKRVNDAIEEEDLNASKD</sequence>
<evidence type="ECO:0000313" key="1">
    <source>
        <dbReference type="EMBL" id="GBD67456.1"/>
    </source>
</evidence>
<name>A0A2H6CR42_TETHA</name>
<dbReference type="SUPFAM" id="SSF158622">
    <property type="entry name" value="YheA/YmcA-like"/>
    <property type="match status" value="1"/>
</dbReference>
<dbReference type="PIRSF" id="PIRSF021287">
    <property type="entry name" value="Biofilm_formation_YmcA"/>
    <property type="match status" value="1"/>
</dbReference>